<name>A0AAN6JMS5_9BASI</name>
<feature type="compositionally biased region" description="Gly residues" evidence="1">
    <location>
        <begin position="85"/>
        <end position="94"/>
    </location>
</feature>
<protein>
    <submittedName>
        <fullName evidence="2">Uncharacterized protein</fullName>
    </submittedName>
</protein>
<organism evidence="2 3">
    <name type="scientific">Tilletia horrida</name>
    <dbReference type="NCBI Taxonomy" id="155126"/>
    <lineage>
        <taxon>Eukaryota</taxon>
        <taxon>Fungi</taxon>
        <taxon>Dikarya</taxon>
        <taxon>Basidiomycota</taxon>
        <taxon>Ustilaginomycotina</taxon>
        <taxon>Exobasidiomycetes</taxon>
        <taxon>Tilletiales</taxon>
        <taxon>Tilletiaceae</taxon>
        <taxon>Tilletia</taxon>
    </lineage>
</organism>
<comment type="caution">
    <text evidence="2">The sequence shown here is derived from an EMBL/GenBank/DDBJ whole genome shotgun (WGS) entry which is preliminary data.</text>
</comment>
<dbReference type="Proteomes" id="UP001176521">
    <property type="component" value="Unassembled WGS sequence"/>
</dbReference>
<evidence type="ECO:0000313" key="2">
    <source>
        <dbReference type="EMBL" id="KAK0540499.1"/>
    </source>
</evidence>
<dbReference type="EMBL" id="JAPDMQ010000012">
    <property type="protein sequence ID" value="KAK0540499.1"/>
    <property type="molecule type" value="Genomic_DNA"/>
</dbReference>
<accession>A0AAN6JMS5</accession>
<gene>
    <name evidence="2" type="ORF">OC842_000434</name>
</gene>
<sequence>MTAQYDPVEATQPTPPTSIRDNASQQAGAGSFISASSNANTSAATDAQTSSTSAERKGDTIPAPAESEGEVRQEVVQEGKEDVGVGEGGLVQVD</sequence>
<dbReference type="AlphaFoldDB" id="A0AAN6JMS5"/>
<evidence type="ECO:0000313" key="3">
    <source>
        <dbReference type="Proteomes" id="UP001176521"/>
    </source>
</evidence>
<reference evidence="2" key="1">
    <citation type="journal article" date="2023" name="PhytoFront">
        <title>Draft Genome Resources of Seven Strains of Tilletia horrida, Causal Agent of Kernel Smut of Rice.</title>
        <authorList>
            <person name="Khanal S."/>
            <person name="Antony Babu S."/>
            <person name="Zhou X.G."/>
        </authorList>
    </citation>
    <scope>NUCLEOTIDE SEQUENCE</scope>
    <source>
        <strain evidence="2">TX3</strain>
    </source>
</reference>
<feature type="compositionally biased region" description="Low complexity" evidence="1">
    <location>
        <begin position="34"/>
        <end position="53"/>
    </location>
</feature>
<keyword evidence="3" id="KW-1185">Reference proteome</keyword>
<evidence type="ECO:0000256" key="1">
    <source>
        <dbReference type="SAM" id="MobiDB-lite"/>
    </source>
</evidence>
<feature type="compositionally biased region" description="Polar residues" evidence="1">
    <location>
        <begin position="17"/>
        <end position="28"/>
    </location>
</feature>
<feature type="compositionally biased region" description="Basic and acidic residues" evidence="1">
    <location>
        <begin position="69"/>
        <end position="83"/>
    </location>
</feature>
<proteinExistence type="predicted"/>
<feature type="region of interest" description="Disordered" evidence="1">
    <location>
        <begin position="1"/>
        <end position="94"/>
    </location>
</feature>